<evidence type="ECO:0000313" key="9">
    <source>
        <dbReference type="EMBL" id="KAJ4347787.1"/>
    </source>
</evidence>
<dbReference type="Proteomes" id="UP001140513">
    <property type="component" value="Unassembled WGS sequence"/>
</dbReference>
<keyword evidence="10" id="KW-1185">Reference proteome</keyword>
<gene>
    <name evidence="9" type="ORF">N0V89_009157</name>
</gene>
<dbReference type="SUPFAM" id="SSF47571">
    <property type="entry name" value="Cloroperoxidase"/>
    <property type="match status" value="1"/>
</dbReference>
<dbReference type="PROSITE" id="PS51405">
    <property type="entry name" value="HEME_HALOPEROXIDASE"/>
    <property type="match status" value="1"/>
</dbReference>
<name>A0A9W9C6A5_9PLEO</name>
<dbReference type="PANTHER" id="PTHR33577:SF16">
    <property type="entry name" value="HEME HALOPEROXIDASE FAMILY PROFILE DOMAIN-CONTAINING PROTEIN"/>
    <property type="match status" value="1"/>
</dbReference>
<sequence length="331" mass="35501">MNKVFGMGVDLATALAVMGTVWVGNPLSLSPGFSIGGPTSKSSNILGNLVGLLGAPQGIKYSHNFIESDSSPTRNDLYTTGNAWTMNISLFEDLYGRADATTGMIEFETIAEFAKVRFHETVAENPNFYYGPFTGMIARNAGYLFTARIFRNHSISHPEGDLTKEILKSFFAVTEDGSGGLSYNEGWERIPENWYKTPVDYGLVQLNLDIVALASLHPELASIGGNTGTVNSFTGADISNITGGILNVRTLLSGNNLLCLAFEVIKTVSPDALSTIYKTLAVPLQMITDALAAPLLDLACPAFEDMQLGGTDIFKEFAQLYPGANRTGGAI</sequence>
<reference evidence="9" key="1">
    <citation type="submission" date="2022-10" db="EMBL/GenBank/DDBJ databases">
        <title>Tapping the CABI collections for fungal endophytes: first genome assemblies for Collariella, Neodidymelliopsis, Ascochyta clinopodiicola, Didymella pomorum, Didymosphaeria variabile, Neocosmospora piperis and Neocucurbitaria cava.</title>
        <authorList>
            <person name="Hill R."/>
        </authorList>
    </citation>
    <scope>NUCLEOTIDE SEQUENCE</scope>
    <source>
        <strain evidence="9">IMI 356815</strain>
    </source>
</reference>
<feature type="domain" description="Heme haloperoxidase family profile" evidence="8">
    <location>
        <begin position="1"/>
        <end position="208"/>
    </location>
</feature>
<evidence type="ECO:0000313" key="10">
    <source>
        <dbReference type="Proteomes" id="UP001140513"/>
    </source>
</evidence>
<dbReference type="Pfam" id="PF01328">
    <property type="entry name" value="Peroxidase_2"/>
    <property type="match status" value="1"/>
</dbReference>
<dbReference type="OrthoDB" id="407298at2759"/>
<comment type="caution">
    <text evidence="9">The sequence shown here is derived from an EMBL/GenBank/DDBJ whole genome shotgun (WGS) entry which is preliminary data.</text>
</comment>
<evidence type="ECO:0000256" key="3">
    <source>
        <dbReference type="ARBA" id="ARBA00022617"/>
    </source>
</evidence>
<evidence type="ECO:0000256" key="7">
    <source>
        <dbReference type="ARBA" id="ARBA00025795"/>
    </source>
</evidence>
<dbReference type="Gene3D" id="1.10.489.10">
    <property type="entry name" value="Chloroperoxidase-like"/>
    <property type="match status" value="1"/>
</dbReference>
<comment type="similarity">
    <text evidence="7">Belongs to the chloroperoxidase family.</text>
</comment>
<dbReference type="InterPro" id="IPR036851">
    <property type="entry name" value="Chloroperoxidase-like_sf"/>
</dbReference>
<keyword evidence="5" id="KW-0560">Oxidoreductase</keyword>
<keyword evidence="2" id="KW-0575">Peroxidase</keyword>
<evidence type="ECO:0000256" key="6">
    <source>
        <dbReference type="ARBA" id="ARBA00023004"/>
    </source>
</evidence>
<dbReference type="GO" id="GO:0004601">
    <property type="term" value="F:peroxidase activity"/>
    <property type="evidence" value="ECO:0007669"/>
    <property type="project" value="UniProtKB-KW"/>
</dbReference>
<keyword evidence="4" id="KW-0479">Metal-binding</keyword>
<evidence type="ECO:0000256" key="2">
    <source>
        <dbReference type="ARBA" id="ARBA00022559"/>
    </source>
</evidence>
<dbReference type="EMBL" id="JAPEUX010000007">
    <property type="protein sequence ID" value="KAJ4347787.1"/>
    <property type="molecule type" value="Genomic_DNA"/>
</dbReference>
<protein>
    <recommendedName>
        <fullName evidence="8">Heme haloperoxidase family profile domain-containing protein</fullName>
    </recommendedName>
</protein>
<dbReference type="InterPro" id="IPR000028">
    <property type="entry name" value="Chloroperoxidase"/>
</dbReference>
<evidence type="ECO:0000256" key="1">
    <source>
        <dbReference type="ARBA" id="ARBA00001970"/>
    </source>
</evidence>
<dbReference type="PANTHER" id="PTHR33577">
    <property type="entry name" value="STERIGMATOCYSTIN BIOSYNTHESIS PEROXIDASE STCC-RELATED"/>
    <property type="match status" value="1"/>
</dbReference>
<organism evidence="9 10">
    <name type="scientific">Didymosphaeria variabile</name>
    <dbReference type="NCBI Taxonomy" id="1932322"/>
    <lineage>
        <taxon>Eukaryota</taxon>
        <taxon>Fungi</taxon>
        <taxon>Dikarya</taxon>
        <taxon>Ascomycota</taxon>
        <taxon>Pezizomycotina</taxon>
        <taxon>Dothideomycetes</taxon>
        <taxon>Pleosporomycetidae</taxon>
        <taxon>Pleosporales</taxon>
        <taxon>Massarineae</taxon>
        <taxon>Didymosphaeriaceae</taxon>
        <taxon>Didymosphaeria</taxon>
    </lineage>
</organism>
<dbReference type="AlphaFoldDB" id="A0A9W9C6A5"/>
<dbReference type="RefSeq" id="XP_056067175.1">
    <property type="nucleotide sequence ID" value="XM_056217910.1"/>
</dbReference>
<dbReference type="GO" id="GO:0046872">
    <property type="term" value="F:metal ion binding"/>
    <property type="evidence" value="ECO:0007669"/>
    <property type="project" value="UniProtKB-KW"/>
</dbReference>
<evidence type="ECO:0000256" key="5">
    <source>
        <dbReference type="ARBA" id="ARBA00023002"/>
    </source>
</evidence>
<dbReference type="GeneID" id="80912687"/>
<accession>A0A9W9C6A5</accession>
<comment type="cofactor">
    <cofactor evidence="1">
        <name>heme b</name>
        <dbReference type="ChEBI" id="CHEBI:60344"/>
    </cofactor>
</comment>
<proteinExistence type="inferred from homology"/>
<evidence type="ECO:0000256" key="4">
    <source>
        <dbReference type="ARBA" id="ARBA00022723"/>
    </source>
</evidence>
<keyword evidence="3" id="KW-0349">Heme</keyword>
<keyword evidence="6" id="KW-0408">Iron</keyword>
<evidence type="ECO:0000259" key="8">
    <source>
        <dbReference type="PROSITE" id="PS51405"/>
    </source>
</evidence>